<feature type="transmembrane region" description="Helical" evidence="1">
    <location>
        <begin position="122"/>
        <end position="138"/>
    </location>
</feature>
<dbReference type="GO" id="GO:0016020">
    <property type="term" value="C:membrane"/>
    <property type="evidence" value="ECO:0007669"/>
    <property type="project" value="TreeGrafter"/>
</dbReference>
<feature type="transmembrane region" description="Helical" evidence="1">
    <location>
        <begin position="90"/>
        <end position="110"/>
    </location>
</feature>
<organism evidence="3 4">
    <name type="scientific">Agrobacterium pusense</name>
    <dbReference type="NCBI Taxonomy" id="648995"/>
    <lineage>
        <taxon>Bacteria</taxon>
        <taxon>Pseudomonadati</taxon>
        <taxon>Pseudomonadota</taxon>
        <taxon>Alphaproteobacteria</taxon>
        <taxon>Hyphomicrobiales</taxon>
        <taxon>Rhizobiaceae</taxon>
        <taxon>Rhizobium/Agrobacterium group</taxon>
        <taxon>Agrobacterium</taxon>
    </lineage>
</organism>
<proteinExistence type="predicted"/>
<dbReference type="PANTHER" id="PTHR23028:SF53">
    <property type="entry name" value="ACYL_TRANSF_3 DOMAIN-CONTAINING PROTEIN"/>
    <property type="match status" value="1"/>
</dbReference>
<dbReference type="AlphaFoldDB" id="A0AA44IXQ7"/>
<keyword evidence="3" id="KW-0808">Transferase</keyword>
<name>A0AA44IXQ7_9HYPH</name>
<sequence length="368" mass="42174">MSTASWSDSGRYRFIDALRGVAVLLVLIIHISEIYVQISSNGRHSGRWIADISHEFDFGRMGVTIFFLISGFVIPSSFVGDRINGTLKFLISRFFRLFPLFWLCVFLSLVTQEWTAGRFPNLSAIFLNLTMLPQFFGVSPVNGAYWTLAVELVFYGLCVLLAITIGIKNLNIIGILSIALIATFFDREYGYRIQFLQGPFGDYPMLLGMMFWGALARARFEDSRLPLIAEVAYWVAALWWLIGFPMAGFHEAFARTHAEVDLVPRMYGSYFCAFAIFFYSVHFFRFKATALEFVGKISYSVYLIHGPVMYSIIFILDNYLGYFKFRFSLYAWLAIVTALTIVISSLTYRFVERPFQRMGRKLASAFKP</sequence>
<feature type="transmembrane region" description="Helical" evidence="1">
    <location>
        <begin position="170"/>
        <end position="191"/>
    </location>
</feature>
<feature type="transmembrane region" description="Helical" evidence="1">
    <location>
        <begin position="267"/>
        <end position="285"/>
    </location>
</feature>
<dbReference type="InterPro" id="IPR050879">
    <property type="entry name" value="Acyltransferase_3"/>
</dbReference>
<evidence type="ECO:0000256" key="1">
    <source>
        <dbReference type="SAM" id="Phobius"/>
    </source>
</evidence>
<keyword evidence="1" id="KW-0472">Membrane</keyword>
<dbReference type="PANTHER" id="PTHR23028">
    <property type="entry name" value="ACETYLTRANSFERASE"/>
    <property type="match status" value="1"/>
</dbReference>
<reference evidence="3" key="1">
    <citation type="submission" date="2019-07" db="EMBL/GenBank/DDBJ databases">
        <title>FDA dAtabase for Regulatory Grade micrObial Sequences (FDA-ARGOS): Supporting development and validation of Infectious Disease Dx tests.</title>
        <authorList>
            <person name="Bachman M."/>
            <person name="Young C."/>
            <person name="Tallon L."/>
            <person name="Sadzewicz L."/>
            <person name="Vavikolanu K."/>
            <person name="Mehta A."/>
            <person name="Aluvathingal J."/>
            <person name="Nadendla S."/>
            <person name="Nandy P."/>
            <person name="Geyer C."/>
            <person name="Yan Y."/>
            <person name="Sichtig H."/>
        </authorList>
    </citation>
    <scope>NUCLEOTIDE SEQUENCE</scope>
    <source>
        <strain evidence="3">FDAARGOS_618</strain>
    </source>
</reference>
<feature type="transmembrane region" description="Helical" evidence="1">
    <location>
        <begin position="203"/>
        <end position="220"/>
    </location>
</feature>
<keyword evidence="1" id="KW-1133">Transmembrane helix</keyword>
<feature type="domain" description="Acyltransferase 3" evidence="2">
    <location>
        <begin position="13"/>
        <end position="348"/>
    </location>
</feature>
<feature type="transmembrane region" description="Helical" evidence="1">
    <location>
        <begin position="328"/>
        <end position="351"/>
    </location>
</feature>
<evidence type="ECO:0000313" key="4">
    <source>
        <dbReference type="Proteomes" id="UP001155820"/>
    </source>
</evidence>
<dbReference type="Proteomes" id="UP001155820">
    <property type="component" value="Unassembled WGS sequence"/>
</dbReference>
<dbReference type="Pfam" id="PF01757">
    <property type="entry name" value="Acyl_transf_3"/>
    <property type="match status" value="1"/>
</dbReference>
<feature type="transmembrane region" description="Helical" evidence="1">
    <location>
        <begin position="227"/>
        <end position="247"/>
    </location>
</feature>
<dbReference type="RefSeq" id="WP_157951669.1">
    <property type="nucleotide sequence ID" value="NZ_JABRWL010000005.1"/>
</dbReference>
<comment type="caution">
    <text evidence="3">The sequence shown here is derived from an EMBL/GenBank/DDBJ whole genome shotgun (WGS) entry which is preliminary data.</text>
</comment>
<evidence type="ECO:0000313" key="3">
    <source>
        <dbReference type="EMBL" id="NRF18728.1"/>
    </source>
</evidence>
<feature type="transmembrane region" description="Helical" evidence="1">
    <location>
        <begin position="20"/>
        <end position="38"/>
    </location>
</feature>
<accession>A0AA44IXQ7</accession>
<keyword evidence="1" id="KW-0812">Transmembrane</keyword>
<evidence type="ECO:0000259" key="2">
    <source>
        <dbReference type="Pfam" id="PF01757"/>
    </source>
</evidence>
<feature type="transmembrane region" description="Helical" evidence="1">
    <location>
        <begin position="297"/>
        <end position="316"/>
    </location>
</feature>
<keyword evidence="3" id="KW-0012">Acyltransferase</keyword>
<protein>
    <submittedName>
        <fullName evidence="3">Acyltransferase</fullName>
    </submittedName>
</protein>
<feature type="transmembrane region" description="Helical" evidence="1">
    <location>
        <begin position="58"/>
        <end position="78"/>
    </location>
</feature>
<dbReference type="GO" id="GO:0000271">
    <property type="term" value="P:polysaccharide biosynthetic process"/>
    <property type="evidence" value="ECO:0007669"/>
    <property type="project" value="TreeGrafter"/>
</dbReference>
<keyword evidence="4" id="KW-1185">Reference proteome</keyword>
<dbReference type="InterPro" id="IPR002656">
    <property type="entry name" value="Acyl_transf_3_dom"/>
</dbReference>
<dbReference type="GO" id="GO:0016747">
    <property type="term" value="F:acyltransferase activity, transferring groups other than amino-acyl groups"/>
    <property type="evidence" value="ECO:0007669"/>
    <property type="project" value="InterPro"/>
</dbReference>
<gene>
    <name evidence="3" type="ORF">FOB26_06450</name>
</gene>
<dbReference type="EMBL" id="JABRWM010000006">
    <property type="protein sequence ID" value="NRF18728.1"/>
    <property type="molecule type" value="Genomic_DNA"/>
</dbReference>